<dbReference type="SUPFAM" id="SSF55347">
    <property type="entry name" value="Glyceraldehyde-3-phosphate dehydrogenase-like, C-terminal domain"/>
    <property type="match status" value="1"/>
</dbReference>
<accession>A0A939RU80</accession>
<feature type="binding site" evidence="7">
    <location>
        <position position="68"/>
    </location>
    <ligand>
        <name>NADP(+)</name>
        <dbReference type="ChEBI" id="CHEBI:58349"/>
    </ligand>
</feature>
<comment type="pathway">
    <text evidence="1 7">Carbohydrate degradation; pentose phosphate pathway; D-ribulose 5-phosphate from D-glucose 6-phosphate (oxidative stage): step 1/3.</text>
</comment>
<dbReference type="GO" id="GO:0009051">
    <property type="term" value="P:pentose-phosphate shunt, oxidative branch"/>
    <property type="evidence" value="ECO:0007669"/>
    <property type="project" value="TreeGrafter"/>
</dbReference>
<dbReference type="GO" id="GO:0006006">
    <property type="term" value="P:glucose metabolic process"/>
    <property type="evidence" value="ECO:0007669"/>
    <property type="project" value="UniProtKB-KW"/>
</dbReference>
<dbReference type="PANTHER" id="PTHR23429:SF0">
    <property type="entry name" value="GLUCOSE-6-PHOSPHATE 1-DEHYDROGENASE"/>
    <property type="match status" value="1"/>
</dbReference>
<feature type="domain" description="Glucose-6-phosphate dehydrogenase NAD-binding" evidence="9">
    <location>
        <begin position="31"/>
        <end position="214"/>
    </location>
</feature>
<feature type="domain" description="Glucose-6-phosphate dehydrogenase C-terminal" evidence="10">
    <location>
        <begin position="216"/>
        <end position="511"/>
    </location>
</feature>
<feature type="region of interest" description="Disordered" evidence="8">
    <location>
        <begin position="489"/>
        <end position="513"/>
    </location>
</feature>
<dbReference type="InterPro" id="IPR001282">
    <property type="entry name" value="G6P_DH"/>
</dbReference>
<feature type="binding site" evidence="7">
    <location>
        <begin position="110"/>
        <end position="111"/>
    </location>
    <ligand>
        <name>NADP(+)</name>
        <dbReference type="ChEBI" id="CHEBI:58349"/>
    </ligand>
</feature>
<evidence type="ECO:0000256" key="1">
    <source>
        <dbReference type="ARBA" id="ARBA00004937"/>
    </source>
</evidence>
<dbReference type="InterPro" id="IPR022675">
    <property type="entry name" value="G6P_DH_C"/>
</dbReference>
<comment type="caution">
    <text evidence="11">The sequence shown here is derived from an EMBL/GenBank/DDBJ whole genome shotgun (WGS) entry which is preliminary data.</text>
</comment>
<feature type="compositionally biased region" description="Basic and acidic residues" evidence="8">
    <location>
        <begin position="7"/>
        <end position="20"/>
    </location>
</feature>
<keyword evidence="12" id="KW-1185">Reference proteome</keyword>
<evidence type="ECO:0000256" key="6">
    <source>
        <dbReference type="ARBA" id="ARBA00023277"/>
    </source>
</evidence>
<dbReference type="Gene3D" id="3.30.360.10">
    <property type="entry name" value="Dihydrodipicolinate Reductase, domain 2"/>
    <property type="match status" value="1"/>
</dbReference>
<evidence type="ECO:0000259" key="10">
    <source>
        <dbReference type="Pfam" id="PF02781"/>
    </source>
</evidence>
<dbReference type="GO" id="GO:0004345">
    <property type="term" value="F:glucose-6-phosphate dehydrogenase activity"/>
    <property type="evidence" value="ECO:0007669"/>
    <property type="project" value="UniProtKB-UniRule"/>
</dbReference>
<dbReference type="GO" id="GO:0050661">
    <property type="term" value="F:NADP binding"/>
    <property type="evidence" value="ECO:0007669"/>
    <property type="project" value="UniProtKB-UniRule"/>
</dbReference>
<dbReference type="AlphaFoldDB" id="A0A939RU80"/>
<dbReference type="InterPro" id="IPR022674">
    <property type="entry name" value="G6P_DH_NAD-bd"/>
</dbReference>
<dbReference type="FunFam" id="3.30.360.10:FF:000011">
    <property type="entry name" value="Glucose-6-phosphate 1-dehydrogenase"/>
    <property type="match status" value="1"/>
</dbReference>
<dbReference type="GO" id="GO:0005829">
    <property type="term" value="C:cytosol"/>
    <property type="evidence" value="ECO:0007669"/>
    <property type="project" value="TreeGrafter"/>
</dbReference>
<gene>
    <name evidence="7" type="primary">zwf</name>
    <name evidence="11" type="ORF">J4G33_00810</name>
</gene>
<dbReference type="SUPFAM" id="SSF51735">
    <property type="entry name" value="NAD(P)-binding Rossmann-fold domains"/>
    <property type="match status" value="1"/>
</dbReference>
<keyword evidence="6 7" id="KW-0119">Carbohydrate metabolism</keyword>
<dbReference type="EMBL" id="JAGEMK010000001">
    <property type="protein sequence ID" value="MBO1750338.1"/>
    <property type="molecule type" value="Genomic_DNA"/>
</dbReference>
<name>A0A939RU80_9CELL</name>
<dbReference type="Pfam" id="PF00479">
    <property type="entry name" value="G6PD_N"/>
    <property type="match status" value="1"/>
</dbReference>
<reference evidence="11" key="1">
    <citation type="submission" date="2021-03" db="EMBL/GenBank/DDBJ databases">
        <title>Actinotalea soli sp. nov., isolated from soil.</title>
        <authorList>
            <person name="Ping W."/>
            <person name="Zhang J."/>
        </authorList>
    </citation>
    <scope>NUCLEOTIDE SEQUENCE</scope>
    <source>
        <strain evidence="11">BY-33</strain>
    </source>
</reference>
<feature type="compositionally biased region" description="Basic and acidic residues" evidence="8">
    <location>
        <begin position="502"/>
        <end position="513"/>
    </location>
</feature>
<protein>
    <recommendedName>
        <fullName evidence="7">Glucose-6-phosphate 1-dehydrogenase</fullName>
        <shortName evidence="7">G6PD</shortName>
        <ecNumber evidence="7">1.1.1.49</ecNumber>
    </recommendedName>
</protein>
<proteinExistence type="inferred from homology"/>
<dbReference type="PROSITE" id="PS00069">
    <property type="entry name" value="G6P_DEHYDROGENASE"/>
    <property type="match status" value="1"/>
</dbReference>
<evidence type="ECO:0000313" key="12">
    <source>
        <dbReference type="Proteomes" id="UP000664209"/>
    </source>
</evidence>
<keyword evidence="3 7" id="KW-0313">Glucose metabolism</keyword>
<dbReference type="PIRSF" id="PIRSF000110">
    <property type="entry name" value="G6PD"/>
    <property type="match status" value="1"/>
</dbReference>
<keyword evidence="4 7" id="KW-0521">NADP</keyword>
<feature type="active site" description="Proton acceptor" evidence="7">
    <location>
        <position position="267"/>
    </location>
</feature>
<comment type="function">
    <text evidence="7">Catalyzes the oxidation of glucose 6-phosphate to 6-phosphogluconolactone.</text>
</comment>
<evidence type="ECO:0000256" key="3">
    <source>
        <dbReference type="ARBA" id="ARBA00022526"/>
    </source>
</evidence>
<organism evidence="11 12">
    <name type="scientific">Actinotalea soli</name>
    <dbReference type="NCBI Taxonomy" id="2819234"/>
    <lineage>
        <taxon>Bacteria</taxon>
        <taxon>Bacillati</taxon>
        <taxon>Actinomycetota</taxon>
        <taxon>Actinomycetes</taxon>
        <taxon>Micrococcales</taxon>
        <taxon>Cellulomonadaceae</taxon>
        <taxon>Actinotalea</taxon>
    </lineage>
</organism>
<feature type="binding site" evidence="7">
    <location>
        <position position="365"/>
    </location>
    <ligand>
        <name>substrate</name>
    </ligand>
</feature>
<dbReference type="NCBIfam" id="TIGR00871">
    <property type="entry name" value="zwf"/>
    <property type="match status" value="1"/>
</dbReference>
<feature type="region of interest" description="Disordered" evidence="8">
    <location>
        <begin position="1"/>
        <end position="20"/>
    </location>
</feature>
<dbReference type="InterPro" id="IPR019796">
    <property type="entry name" value="G6P_DH_AS"/>
</dbReference>
<comment type="catalytic activity">
    <reaction evidence="7">
        <text>D-glucose 6-phosphate + NADP(+) = 6-phospho-D-glucono-1,5-lactone + NADPH + H(+)</text>
        <dbReference type="Rhea" id="RHEA:15841"/>
        <dbReference type="ChEBI" id="CHEBI:15378"/>
        <dbReference type="ChEBI" id="CHEBI:57783"/>
        <dbReference type="ChEBI" id="CHEBI:57955"/>
        <dbReference type="ChEBI" id="CHEBI:58349"/>
        <dbReference type="ChEBI" id="CHEBI:61548"/>
        <dbReference type="EC" id="1.1.1.49"/>
    </reaction>
</comment>
<dbReference type="Pfam" id="PF02781">
    <property type="entry name" value="G6PD_C"/>
    <property type="match status" value="1"/>
</dbReference>
<dbReference type="Gene3D" id="3.40.50.720">
    <property type="entry name" value="NAD(P)-binding Rossmann-like Domain"/>
    <property type="match status" value="1"/>
</dbReference>
<comment type="similarity">
    <text evidence="2 7">Belongs to the glucose-6-phosphate dehydrogenase family.</text>
</comment>
<dbReference type="PRINTS" id="PR00079">
    <property type="entry name" value="G6PDHDRGNASE"/>
</dbReference>
<evidence type="ECO:0000256" key="7">
    <source>
        <dbReference type="HAMAP-Rule" id="MF_00966"/>
    </source>
</evidence>
<sequence>MSPAELSEQHNPLRDPRDRRLPRIAGPCGLVIFGVTGDLAKRKLMPAVYDLANRGLLPPGFALTGFARREWDDQDFTEVVREAVKANARTTFRDSTWDQLAEGIRFVQGEFDDDDAFDRLSRTVADLDAERGTGGNHAFYLSVPPGSFPLVCRQLARSGLSDQREDAWRRVVIEKPFGHDLASARELNDVVSEVFSPESVFRIDHYLGKETVQNMLALRFANQLFEPIWNANYVDHVQITMAEDIGIGGRAGYYDGIGAARDVIQNHLLQLLALTAMEEPVSFDADDLRAEKEKVLSAVRLPKDLGVHTARGQYEAGWQGGEEVVGYLDEAGIAAESITETYAAIRLDIDTRRWAGVPFYLRAGKRLGRRVTEIAVVFKRAPHLPFESTATEELGKNALVIRVQPDEGVTIRFGSKVPGTAMEVRDVTMDFGYGHAFTETSPEAYERLILDVLLGDPPLFPRHEEVELSWKILDPITAFWAEQGQPQAYRSGTWGPDSADEMMARDGRSWRRP</sequence>
<feature type="binding site" evidence="7">
    <location>
        <position position="205"/>
    </location>
    <ligand>
        <name>substrate</name>
    </ligand>
</feature>
<feature type="binding site" evidence="7">
    <location>
        <position position="262"/>
    </location>
    <ligand>
        <name>substrate</name>
    </ligand>
</feature>
<dbReference type="RefSeq" id="WP_208054000.1">
    <property type="nucleotide sequence ID" value="NZ_JAGEMK010000001.1"/>
</dbReference>
<evidence type="ECO:0000256" key="5">
    <source>
        <dbReference type="ARBA" id="ARBA00023002"/>
    </source>
</evidence>
<dbReference type="EC" id="1.1.1.49" evidence="7"/>
<evidence type="ECO:0000259" key="9">
    <source>
        <dbReference type="Pfam" id="PF00479"/>
    </source>
</evidence>
<feature type="binding site" evidence="7">
    <location>
        <position position="209"/>
    </location>
    <ligand>
        <name>substrate</name>
    </ligand>
</feature>
<evidence type="ECO:0000313" key="11">
    <source>
        <dbReference type="EMBL" id="MBO1750338.1"/>
    </source>
</evidence>
<evidence type="ECO:0000256" key="2">
    <source>
        <dbReference type="ARBA" id="ARBA00009975"/>
    </source>
</evidence>
<feature type="binding site" evidence="7">
    <location>
        <position position="243"/>
    </location>
    <ligand>
        <name>substrate</name>
    </ligand>
</feature>
<comment type="caution">
    <text evidence="7">Lacks conserved residue(s) required for the propagation of feature annotation.</text>
</comment>
<dbReference type="InterPro" id="IPR036291">
    <property type="entry name" value="NAD(P)-bd_dom_sf"/>
</dbReference>
<dbReference type="PANTHER" id="PTHR23429">
    <property type="entry name" value="GLUCOSE-6-PHOSPHATE 1-DEHYDROGENASE G6PD"/>
    <property type="match status" value="1"/>
</dbReference>
<keyword evidence="5 7" id="KW-0560">Oxidoreductase</keyword>
<dbReference type="Proteomes" id="UP000664209">
    <property type="component" value="Unassembled WGS sequence"/>
</dbReference>
<evidence type="ECO:0000256" key="8">
    <source>
        <dbReference type="SAM" id="MobiDB-lite"/>
    </source>
</evidence>
<dbReference type="HAMAP" id="MF_00966">
    <property type="entry name" value="G6PD"/>
    <property type="match status" value="1"/>
</dbReference>
<feature type="binding site" evidence="7">
    <location>
        <position position="175"/>
    </location>
    <ligand>
        <name>NADP(+)</name>
        <dbReference type="ChEBI" id="CHEBI:58349"/>
    </ligand>
</feature>
<evidence type="ECO:0000256" key="4">
    <source>
        <dbReference type="ARBA" id="ARBA00022857"/>
    </source>
</evidence>